<organism evidence="1 2">
    <name type="scientific">Olivibacter domesticus</name>
    <name type="common">Pseudosphingobacterium domesticum</name>
    <dbReference type="NCBI Taxonomy" id="407022"/>
    <lineage>
        <taxon>Bacteria</taxon>
        <taxon>Pseudomonadati</taxon>
        <taxon>Bacteroidota</taxon>
        <taxon>Sphingobacteriia</taxon>
        <taxon>Sphingobacteriales</taxon>
        <taxon>Sphingobacteriaceae</taxon>
        <taxon>Olivibacter</taxon>
    </lineage>
</organism>
<dbReference type="Proteomes" id="UP000199421">
    <property type="component" value="Unassembled WGS sequence"/>
</dbReference>
<reference evidence="2" key="1">
    <citation type="submission" date="2016-10" db="EMBL/GenBank/DDBJ databases">
        <authorList>
            <person name="Varghese N."/>
            <person name="Submissions S."/>
        </authorList>
    </citation>
    <scope>NUCLEOTIDE SEQUENCE [LARGE SCALE GENOMIC DNA]</scope>
    <source>
        <strain evidence="2">DSM 18733</strain>
    </source>
</reference>
<proteinExistence type="predicted"/>
<protein>
    <recommendedName>
        <fullName evidence="3">Lipid A deacylase LpxR family protein</fullName>
    </recommendedName>
</protein>
<dbReference type="Gene3D" id="2.40.128.140">
    <property type="entry name" value="Outer membrane protein"/>
    <property type="match status" value="1"/>
</dbReference>
<dbReference type="Pfam" id="PF09982">
    <property type="entry name" value="LpxR"/>
    <property type="match status" value="1"/>
</dbReference>
<dbReference type="OrthoDB" id="622552at2"/>
<dbReference type="InterPro" id="IPR018707">
    <property type="entry name" value="LpxR"/>
</dbReference>
<evidence type="ECO:0000313" key="1">
    <source>
        <dbReference type="EMBL" id="SEL08357.1"/>
    </source>
</evidence>
<evidence type="ECO:0008006" key="3">
    <source>
        <dbReference type="Google" id="ProtNLM"/>
    </source>
</evidence>
<dbReference type="STRING" id="407022.SAMN05661044_01931"/>
<name>A0A1H7MCL5_OLID1</name>
<keyword evidence="2" id="KW-1185">Reference proteome</keyword>
<dbReference type="EMBL" id="FOAF01000001">
    <property type="protein sequence ID" value="SEL08357.1"/>
    <property type="molecule type" value="Genomic_DNA"/>
</dbReference>
<sequence>MFGAGVMRFFTVNQMFKLVIGLSVFFCFFPSLNCEAQVSEFAINSDNDAYLFINQDQYYTNGISFNYRHLRNDRALKRNQVKQIWSLSLGHKLYNAYNGFSEVALMDRPFTAYLYLRGGQSRFYKNESVLNMAVETGLYGKGAFGEPLQKAFHNLFGFYHISGWDYQLNNNFVLDVKVNYHRLFWRNKKRTVDLQIGTKISAGLNQNYVGVGPIIRMGKINPLYRSAYHSSRLNAGAGKVEKERYFYYKPVLFYRVYDASIQGGMLLHDKGPMVFDIKPWMFSQQVGFTYAKNRITIDAHLQFNTKEVESDATAHQYGAITVGYML</sequence>
<dbReference type="AlphaFoldDB" id="A0A1H7MCL5"/>
<accession>A0A1H7MCL5</accession>
<gene>
    <name evidence="1" type="ORF">SAMN05661044_01931</name>
</gene>
<evidence type="ECO:0000313" key="2">
    <source>
        <dbReference type="Proteomes" id="UP000199421"/>
    </source>
</evidence>
<dbReference type="InterPro" id="IPR037107">
    <property type="entry name" value="Put_OMP_sf"/>
</dbReference>